<keyword evidence="2" id="KW-1185">Reference proteome</keyword>
<dbReference type="EMBL" id="VSRR010000052">
    <property type="protein sequence ID" value="MPC09008.1"/>
    <property type="molecule type" value="Genomic_DNA"/>
</dbReference>
<accession>A0A5B7CII7</accession>
<organism evidence="1 2">
    <name type="scientific">Portunus trituberculatus</name>
    <name type="common">Swimming crab</name>
    <name type="synonym">Neptunus trituberculatus</name>
    <dbReference type="NCBI Taxonomy" id="210409"/>
    <lineage>
        <taxon>Eukaryota</taxon>
        <taxon>Metazoa</taxon>
        <taxon>Ecdysozoa</taxon>
        <taxon>Arthropoda</taxon>
        <taxon>Crustacea</taxon>
        <taxon>Multicrustacea</taxon>
        <taxon>Malacostraca</taxon>
        <taxon>Eumalacostraca</taxon>
        <taxon>Eucarida</taxon>
        <taxon>Decapoda</taxon>
        <taxon>Pleocyemata</taxon>
        <taxon>Brachyura</taxon>
        <taxon>Eubrachyura</taxon>
        <taxon>Portunoidea</taxon>
        <taxon>Portunidae</taxon>
        <taxon>Portuninae</taxon>
        <taxon>Portunus</taxon>
    </lineage>
</organism>
<evidence type="ECO:0000313" key="1">
    <source>
        <dbReference type="EMBL" id="MPC09008.1"/>
    </source>
</evidence>
<reference evidence="1 2" key="1">
    <citation type="submission" date="2019-05" db="EMBL/GenBank/DDBJ databases">
        <title>Another draft genome of Portunus trituberculatus and its Hox gene families provides insights of decapod evolution.</title>
        <authorList>
            <person name="Jeong J.-H."/>
            <person name="Song I."/>
            <person name="Kim S."/>
            <person name="Choi T."/>
            <person name="Kim D."/>
            <person name="Ryu S."/>
            <person name="Kim W."/>
        </authorList>
    </citation>
    <scope>NUCLEOTIDE SEQUENCE [LARGE SCALE GENOMIC DNA]</scope>
    <source>
        <tissue evidence="1">Muscle</tissue>
    </source>
</reference>
<gene>
    <name evidence="1" type="ORF">E2C01_001609</name>
</gene>
<protein>
    <submittedName>
        <fullName evidence="1">Uncharacterized protein</fullName>
    </submittedName>
</protein>
<proteinExistence type="predicted"/>
<sequence length="138" mass="14852">MTSSAPSMCASGAARVDTVVVTLPPHARTNCSATTPTPDTPACTSTLLPFTSSRLWSQSCLSDQSIPSCHDAVGKSSSSLIELITTALMHCGATRLLRSFMPTSTPKILPRKKHVPPKYKKFAYIKKECALVQNDNQE</sequence>
<dbReference type="AlphaFoldDB" id="A0A5B7CII7"/>
<name>A0A5B7CII7_PORTR</name>
<dbReference type="Proteomes" id="UP000324222">
    <property type="component" value="Unassembled WGS sequence"/>
</dbReference>
<comment type="caution">
    <text evidence="1">The sequence shown here is derived from an EMBL/GenBank/DDBJ whole genome shotgun (WGS) entry which is preliminary data.</text>
</comment>
<evidence type="ECO:0000313" key="2">
    <source>
        <dbReference type="Proteomes" id="UP000324222"/>
    </source>
</evidence>